<organism evidence="2 3">
    <name type="scientific">Streptomyces chiangmaiensis</name>
    <dbReference type="NCBI Taxonomy" id="766497"/>
    <lineage>
        <taxon>Bacteria</taxon>
        <taxon>Bacillati</taxon>
        <taxon>Actinomycetota</taxon>
        <taxon>Actinomycetes</taxon>
        <taxon>Kitasatosporales</taxon>
        <taxon>Streptomycetaceae</taxon>
        <taxon>Streptomyces</taxon>
    </lineage>
</organism>
<dbReference type="InterPro" id="IPR002575">
    <property type="entry name" value="Aminoglycoside_PTrfase"/>
</dbReference>
<dbReference type="EMBL" id="JAYWVC010000236">
    <property type="protein sequence ID" value="MED7827467.1"/>
    <property type="molecule type" value="Genomic_DNA"/>
</dbReference>
<protein>
    <submittedName>
        <fullName evidence="2">Phosphotransferase</fullName>
    </submittedName>
</protein>
<dbReference type="Pfam" id="PF01636">
    <property type="entry name" value="APH"/>
    <property type="match status" value="1"/>
</dbReference>
<comment type="caution">
    <text evidence="2">The sequence shown here is derived from an EMBL/GenBank/DDBJ whole genome shotgun (WGS) entry which is preliminary data.</text>
</comment>
<accession>A0ABU7FUE1</accession>
<feature type="domain" description="Aminoglycoside phosphotransferase" evidence="1">
    <location>
        <begin position="32"/>
        <end position="230"/>
    </location>
</feature>
<name>A0ABU7FUE1_9ACTN</name>
<sequence length="307" mass="32935">MNVGSEWRRGLVRAGPLGRRVGLRTTGGHGGAVAARLIDRPSRRLGRAAALLDQFAVRMNVGPRVPNPLAEVASELRMFLKDADGAACMHSSMPGRIIAALVSGGTPRHVLKIGQADDRPLRNEAEFLAKVSGVGLPFRVPELAYADFVGEHYAVVTHAWSHARLAGPLTRDELLGITEVLATTGADTGSVVHGDLAPWNILRTPEGIGVIDWETAMVADQPLRDLIHYLVQAGAILRWADVPTVVRELTHPRGLVSELAHRLGLARQQTSEAVGAYFASCPPVHVKHVRFFRDSVATAVGAPAQQS</sequence>
<dbReference type="InterPro" id="IPR011009">
    <property type="entry name" value="Kinase-like_dom_sf"/>
</dbReference>
<dbReference type="SUPFAM" id="SSF56112">
    <property type="entry name" value="Protein kinase-like (PK-like)"/>
    <property type="match status" value="1"/>
</dbReference>
<proteinExistence type="predicted"/>
<dbReference type="Proteomes" id="UP001333996">
    <property type="component" value="Unassembled WGS sequence"/>
</dbReference>
<evidence type="ECO:0000259" key="1">
    <source>
        <dbReference type="Pfam" id="PF01636"/>
    </source>
</evidence>
<dbReference type="Gene3D" id="3.90.1200.10">
    <property type="match status" value="1"/>
</dbReference>
<evidence type="ECO:0000313" key="3">
    <source>
        <dbReference type="Proteomes" id="UP001333996"/>
    </source>
</evidence>
<reference evidence="2" key="1">
    <citation type="submission" date="2024-01" db="EMBL/GenBank/DDBJ databases">
        <title>First draft genome sequence data of TA4-1, the type strain of Gram-positive actinobacterium Streptomyces chiangmaiensis.</title>
        <authorList>
            <person name="Yasawong M."/>
            <person name="Nantapong N."/>
        </authorList>
    </citation>
    <scope>NUCLEOTIDE SEQUENCE</scope>
    <source>
        <strain evidence="2">TA4-1</strain>
    </source>
</reference>
<gene>
    <name evidence="2" type="ORF">VXC91_37610</name>
</gene>
<keyword evidence="3" id="KW-1185">Reference proteome</keyword>
<dbReference type="RefSeq" id="WP_329511849.1">
    <property type="nucleotide sequence ID" value="NZ_BAAAYZ010000045.1"/>
</dbReference>
<evidence type="ECO:0000313" key="2">
    <source>
        <dbReference type="EMBL" id="MED7827467.1"/>
    </source>
</evidence>